<evidence type="ECO:0000313" key="8">
    <source>
        <dbReference type="EMBL" id="MEQ5841949.1"/>
    </source>
</evidence>
<comment type="caution">
    <text evidence="8">The sequence shown here is derived from an EMBL/GenBank/DDBJ whole genome shotgun (WGS) entry which is preliminary data.</text>
</comment>
<proteinExistence type="inferred from homology"/>
<dbReference type="InterPro" id="IPR015882">
    <property type="entry name" value="HEX_bac_N"/>
</dbReference>
<reference evidence="8 9" key="1">
    <citation type="journal article" date="2024" name="Chem. Sci.">
        <title>Discovery of a lagriamide polyketide by integrated genome mining, isotopic labeling, and untargeted metabolomics.</title>
        <authorList>
            <person name="Fergusson C.H."/>
            <person name="Saulog J."/>
            <person name="Paulo B.S."/>
            <person name="Wilson D.M."/>
            <person name="Liu D.Y."/>
            <person name="Morehouse N.J."/>
            <person name="Waterworth S."/>
            <person name="Barkei J."/>
            <person name="Gray C.A."/>
            <person name="Kwan J.C."/>
            <person name="Eustaquio A.S."/>
            <person name="Linington R.G."/>
        </authorList>
    </citation>
    <scope>NUCLEOTIDE SEQUENCE [LARGE SCALE GENOMIC DNA]</scope>
    <source>
        <strain evidence="8 9">RL17-338-BIF-B</strain>
    </source>
</reference>
<dbReference type="InterPro" id="IPR015883">
    <property type="entry name" value="Glyco_hydro_20_cat"/>
</dbReference>
<dbReference type="RefSeq" id="WP_349543892.1">
    <property type="nucleotide sequence ID" value="NZ_JAOALG010000002.1"/>
</dbReference>
<protein>
    <recommendedName>
        <fullName evidence="4">N-acetyl-beta-glucosaminidase</fullName>
    </recommendedName>
</protein>
<dbReference type="Proteomes" id="UP001469089">
    <property type="component" value="Unassembled WGS sequence"/>
</dbReference>
<dbReference type="InterPro" id="IPR052764">
    <property type="entry name" value="GH20_Enzymes"/>
</dbReference>
<feature type="chain" id="PRO_5047378983" description="N-acetyl-beta-glucosaminidase" evidence="5">
    <location>
        <begin position="23"/>
        <end position="743"/>
    </location>
</feature>
<dbReference type="EMBL" id="JAOALG010000002">
    <property type="protein sequence ID" value="MEQ5841949.1"/>
    <property type="molecule type" value="Genomic_DNA"/>
</dbReference>
<name>A0ABV1LRM5_9BURK</name>
<dbReference type="Gene3D" id="3.30.379.10">
    <property type="entry name" value="Chitobiase/beta-hexosaminidase domain 2-like"/>
    <property type="match status" value="1"/>
</dbReference>
<dbReference type="PANTHER" id="PTHR43678:SF1">
    <property type="entry name" value="BETA-N-ACETYLHEXOSAMINIDASE"/>
    <property type="match status" value="1"/>
</dbReference>
<feature type="signal peptide" evidence="5">
    <location>
        <begin position="1"/>
        <end position="22"/>
    </location>
</feature>
<comment type="similarity">
    <text evidence="1">Belongs to the glycosyl hydrolase 20 family.</text>
</comment>
<evidence type="ECO:0000256" key="1">
    <source>
        <dbReference type="ARBA" id="ARBA00006285"/>
    </source>
</evidence>
<evidence type="ECO:0000256" key="4">
    <source>
        <dbReference type="ARBA" id="ARBA00033000"/>
    </source>
</evidence>
<accession>A0ABV1LRM5</accession>
<organism evidence="8 9">
    <name type="scientific">Paraburkholderia acidicola</name>
    <dbReference type="NCBI Taxonomy" id="1912599"/>
    <lineage>
        <taxon>Bacteria</taxon>
        <taxon>Pseudomonadati</taxon>
        <taxon>Pseudomonadota</taxon>
        <taxon>Betaproteobacteria</taxon>
        <taxon>Burkholderiales</taxon>
        <taxon>Burkholderiaceae</taxon>
        <taxon>Paraburkholderia</taxon>
    </lineage>
</organism>
<feature type="domain" description="Beta-hexosaminidase bacterial type N-terminal" evidence="7">
    <location>
        <begin position="77"/>
        <end position="215"/>
    </location>
</feature>
<dbReference type="Gene3D" id="2.60.120.260">
    <property type="entry name" value="Galactose-binding domain-like"/>
    <property type="match status" value="1"/>
</dbReference>
<feature type="domain" description="Glycoside hydrolase family 20 catalytic" evidence="6">
    <location>
        <begin position="222"/>
        <end position="382"/>
    </location>
</feature>
<dbReference type="Pfam" id="PF02838">
    <property type="entry name" value="Glyco_hydro_20b"/>
    <property type="match status" value="1"/>
</dbReference>
<dbReference type="InterPro" id="IPR029018">
    <property type="entry name" value="Hex-like_dom2"/>
</dbReference>
<keyword evidence="2" id="KW-0378">Hydrolase</keyword>
<evidence type="ECO:0000313" key="9">
    <source>
        <dbReference type="Proteomes" id="UP001469089"/>
    </source>
</evidence>
<evidence type="ECO:0000256" key="5">
    <source>
        <dbReference type="SAM" id="SignalP"/>
    </source>
</evidence>
<keyword evidence="3" id="KW-0326">Glycosidase</keyword>
<keyword evidence="5" id="KW-0732">Signal</keyword>
<dbReference type="CDD" id="cd04081">
    <property type="entry name" value="CBM35_galactosidase-like"/>
    <property type="match status" value="1"/>
</dbReference>
<dbReference type="InterPro" id="IPR025705">
    <property type="entry name" value="Beta_hexosaminidase_sua/sub"/>
</dbReference>
<evidence type="ECO:0000256" key="3">
    <source>
        <dbReference type="ARBA" id="ARBA00023295"/>
    </source>
</evidence>
<gene>
    <name evidence="8" type="ORF">N0A02_21155</name>
</gene>
<dbReference type="Gene3D" id="3.20.20.80">
    <property type="entry name" value="Glycosidases"/>
    <property type="match status" value="1"/>
</dbReference>
<evidence type="ECO:0000259" key="7">
    <source>
        <dbReference type="Pfam" id="PF02838"/>
    </source>
</evidence>
<dbReference type="PRINTS" id="PR00738">
    <property type="entry name" value="GLHYDRLASE20"/>
</dbReference>
<dbReference type="SUPFAM" id="SSF55545">
    <property type="entry name" value="beta-N-acetylhexosaminidase-like domain"/>
    <property type="match status" value="1"/>
</dbReference>
<dbReference type="PROSITE" id="PS51257">
    <property type="entry name" value="PROKAR_LIPOPROTEIN"/>
    <property type="match status" value="1"/>
</dbReference>
<dbReference type="PANTHER" id="PTHR43678">
    <property type="entry name" value="PUTATIVE (AFU_ORTHOLOGUE AFUA_2G00640)-RELATED"/>
    <property type="match status" value="1"/>
</dbReference>
<dbReference type="InterPro" id="IPR017853">
    <property type="entry name" value="GH"/>
</dbReference>
<dbReference type="Pfam" id="PF00728">
    <property type="entry name" value="Glyco_hydro_20"/>
    <property type="match status" value="1"/>
</dbReference>
<sequence>MVGRRRFIAQHLALYAGTLLSAALLTACGGGSDTTGGTASVAARSVEKSAAQTDMGRKMDCSIPDETLPVGAANVAPAVVPGIRTWHGSRGTWSLSPTSRIVVEQADAGSLWRVGTRLRADLLEVTGLDLPIVVGPYVHPGDIGLSLKPCPGTTQQIGDEGYTLSASNSIILRANHERGARGKDNGLFYATRTLLQMLMLDGRPAGAHRTVPQGYAIDAPLYPERTFMVDVGRKFADKGFLEAYMKFMAWYKINTLHLVISGDLLDRTPNTQTGIKAAFRLYSHNPNFTQQPLSYDGLYYSKNDWNELEDVAEAYGITIVPEFDTPGHSQAMARAFDPSSTNEGLDTTNPATLRYVERVWDEFLPWFRSQKVHIGGDEAGDTASIQTFQNNLARYLQSRGKTVEMWQDTVSGQSNYDPNLVIQNWSTNGPLPWTTPKFKWINSSGSFYVTPNAGGYEESSGFLGDSFYGTDAGLPFTHPTSDGEVFDWFGNTAFIGATSTYQPAGGQIALWSDMTYHNPYTYEDLAHYVVKDVIPAAGQIWWNGQRRDPAGAVIPYATLRTSVAVLQYGPGVKDVAMFSGSPLSATAPAFSDPPAYVVTPDYPAQAGVLSGLAVPYNCRSCGGGEVGYLGHYGTGDGTLTMTIPVPSAGTYLLPIYYVMGTTVPETALLTINGAVPVTVTFPLTGGGSGGTSSTNNLSGTDQEVIVGTFVTLQAGINTIKFSNPTTGMPNIGGLGTPLLQPSR</sequence>
<evidence type="ECO:0000256" key="2">
    <source>
        <dbReference type="ARBA" id="ARBA00022801"/>
    </source>
</evidence>
<keyword evidence="9" id="KW-1185">Reference proteome</keyword>
<evidence type="ECO:0000259" key="6">
    <source>
        <dbReference type="Pfam" id="PF00728"/>
    </source>
</evidence>
<dbReference type="SUPFAM" id="SSF51445">
    <property type="entry name" value="(Trans)glycosidases"/>
    <property type="match status" value="1"/>
</dbReference>